<protein>
    <submittedName>
        <fullName evidence="3">Uncharacterized protein</fullName>
    </submittedName>
</protein>
<dbReference type="RefSeq" id="WP_317969339.1">
    <property type="nucleotide sequence ID" value="NZ_CP129118.1"/>
</dbReference>
<feature type="transmembrane region" description="Helical" evidence="2">
    <location>
        <begin position="36"/>
        <end position="56"/>
    </location>
</feature>
<evidence type="ECO:0000313" key="3">
    <source>
        <dbReference type="EMBL" id="WOV88366.1"/>
    </source>
</evidence>
<dbReference type="EMBL" id="CP129118">
    <property type="protein sequence ID" value="WOV88366.1"/>
    <property type="molecule type" value="Genomic_DNA"/>
</dbReference>
<name>A0ABZ0L730_9BACL</name>
<evidence type="ECO:0000313" key="4">
    <source>
        <dbReference type="Proteomes" id="UP001303902"/>
    </source>
</evidence>
<proteinExistence type="predicted"/>
<keyword evidence="2" id="KW-1133">Transmembrane helix</keyword>
<evidence type="ECO:0000256" key="2">
    <source>
        <dbReference type="SAM" id="Phobius"/>
    </source>
</evidence>
<keyword evidence="4" id="KW-1185">Reference proteome</keyword>
<reference evidence="3 4" key="1">
    <citation type="submission" date="2023-06" db="EMBL/GenBank/DDBJ databases">
        <title>Sporosarcina sp. nov., isolated from Korean tranditional fermented seafood 'Jeotgal'.</title>
        <authorList>
            <person name="Yang A.I."/>
            <person name="Shin N.-R."/>
        </authorList>
    </citation>
    <scope>NUCLEOTIDE SEQUENCE [LARGE SCALE GENOMIC DNA]</scope>
    <source>
        <strain evidence="3 4">T2O-4</strain>
    </source>
</reference>
<organism evidence="3 4">
    <name type="scientific">Sporosarcina oncorhynchi</name>
    <dbReference type="NCBI Taxonomy" id="3056444"/>
    <lineage>
        <taxon>Bacteria</taxon>
        <taxon>Bacillati</taxon>
        <taxon>Bacillota</taxon>
        <taxon>Bacilli</taxon>
        <taxon>Bacillales</taxon>
        <taxon>Caryophanaceae</taxon>
        <taxon>Sporosarcina</taxon>
    </lineage>
</organism>
<keyword evidence="2" id="KW-0812">Transmembrane</keyword>
<sequence length="247" mass="28196">MSKYEPQELKHLDESKRRIKQNVIRHFESPKKKPKINWTVGLVTVLLLGLSVFFTITTLTGQNAQTGLTPGKELPTAHPKPKPPVNKPEPPVIIEGSEFPQVVEKENRLYVNDITIGMTQEEVQAILGDAFELTEPPEDAWREDFGMQYGNMKISIYLDKVAFIVINDVNQPHFDELFESYRGERYIGWTDSSKQHIAVRLFYVPETAHELVASVEEDKGLTVRLDVTHGDFYTDIETAGIERVEDE</sequence>
<evidence type="ECO:0000256" key="1">
    <source>
        <dbReference type="SAM" id="MobiDB-lite"/>
    </source>
</evidence>
<feature type="region of interest" description="Disordered" evidence="1">
    <location>
        <begin position="64"/>
        <end position="90"/>
    </location>
</feature>
<accession>A0ABZ0L730</accession>
<dbReference type="Proteomes" id="UP001303902">
    <property type="component" value="Chromosome"/>
</dbReference>
<gene>
    <name evidence="3" type="ORF">QWT69_04375</name>
</gene>
<keyword evidence="2" id="KW-0472">Membrane</keyword>